<feature type="transmembrane region" description="Helical" evidence="11">
    <location>
        <begin position="1055"/>
        <end position="1074"/>
    </location>
</feature>
<keyword evidence="3" id="KW-1003">Cell membrane</keyword>
<evidence type="ECO:0000256" key="8">
    <source>
        <dbReference type="ARBA" id="ARBA00023180"/>
    </source>
</evidence>
<feature type="transmembrane region" description="Helical" evidence="11">
    <location>
        <begin position="1190"/>
        <end position="1217"/>
    </location>
</feature>
<dbReference type="SUPFAM" id="SSF103473">
    <property type="entry name" value="MFS general substrate transporter"/>
    <property type="match status" value="4"/>
</dbReference>
<keyword evidence="8" id="KW-0325">Glycoprotein</keyword>
<gene>
    <name evidence="13" type="ORF">TMSB3V08_LOCUS5595</name>
</gene>
<dbReference type="PANTHER" id="PTHR48021:SF1">
    <property type="entry name" value="GH07001P-RELATED"/>
    <property type="match status" value="1"/>
</dbReference>
<feature type="transmembrane region" description="Helical" evidence="11">
    <location>
        <begin position="1466"/>
        <end position="1484"/>
    </location>
</feature>
<feature type="transmembrane region" description="Helical" evidence="11">
    <location>
        <begin position="441"/>
        <end position="459"/>
    </location>
</feature>
<feature type="transmembrane region" description="Helical" evidence="11">
    <location>
        <begin position="270"/>
        <end position="291"/>
    </location>
</feature>
<evidence type="ECO:0000256" key="7">
    <source>
        <dbReference type="ARBA" id="ARBA00023136"/>
    </source>
</evidence>
<dbReference type="PROSITE" id="PS00217">
    <property type="entry name" value="SUGAR_TRANSPORT_2"/>
    <property type="match status" value="1"/>
</dbReference>
<feature type="transmembrane region" description="Helical" evidence="11">
    <location>
        <begin position="1334"/>
        <end position="1356"/>
    </location>
</feature>
<dbReference type="PROSITE" id="PS00216">
    <property type="entry name" value="SUGAR_TRANSPORT_1"/>
    <property type="match status" value="5"/>
</dbReference>
<dbReference type="InterPro" id="IPR020846">
    <property type="entry name" value="MFS_dom"/>
</dbReference>
<feature type="transmembrane region" description="Helical" evidence="11">
    <location>
        <begin position="789"/>
        <end position="807"/>
    </location>
</feature>
<dbReference type="PROSITE" id="PS50850">
    <property type="entry name" value="MFS"/>
    <property type="match status" value="3"/>
</dbReference>
<evidence type="ECO:0000256" key="5">
    <source>
        <dbReference type="ARBA" id="ARBA00022692"/>
    </source>
</evidence>
<feature type="transmembrane region" description="Helical" evidence="11">
    <location>
        <begin position="861"/>
        <end position="881"/>
    </location>
</feature>
<evidence type="ECO:0000313" key="13">
    <source>
        <dbReference type="EMBL" id="CAD7428804.1"/>
    </source>
</evidence>
<evidence type="ECO:0000259" key="12">
    <source>
        <dbReference type="PROSITE" id="PS50850"/>
    </source>
</evidence>
<evidence type="ECO:0000256" key="11">
    <source>
        <dbReference type="SAM" id="Phobius"/>
    </source>
</evidence>
<dbReference type="InterPro" id="IPR005829">
    <property type="entry name" value="Sugar_transporter_CS"/>
</dbReference>
<feature type="transmembrane region" description="Helical" evidence="11">
    <location>
        <begin position="497"/>
        <end position="518"/>
    </location>
</feature>
<evidence type="ECO:0000256" key="6">
    <source>
        <dbReference type="ARBA" id="ARBA00022989"/>
    </source>
</evidence>
<evidence type="ECO:0000256" key="3">
    <source>
        <dbReference type="ARBA" id="ARBA00022475"/>
    </source>
</evidence>
<feature type="transmembrane region" description="Helical" evidence="11">
    <location>
        <begin position="334"/>
        <end position="358"/>
    </location>
</feature>
<keyword evidence="4" id="KW-0762">Sugar transport</keyword>
<feature type="transmembrane region" description="Helical" evidence="11">
    <location>
        <begin position="466"/>
        <end position="485"/>
    </location>
</feature>
<dbReference type="FunFam" id="1.20.1250.20:FF:000055">
    <property type="entry name" value="Facilitated trehalose transporter Tret1-2 homolog"/>
    <property type="match status" value="2"/>
</dbReference>
<feature type="transmembrane region" description="Helical" evidence="11">
    <location>
        <begin position="1086"/>
        <end position="1108"/>
    </location>
</feature>
<feature type="transmembrane region" description="Helical" evidence="11">
    <location>
        <begin position="102"/>
        <end position="121"/>
    </location>
</feature>
<evidence type="ECO:0000256" key="4">
    <source>
        <dbReference type="ARBA" id="ARBA00022597"/>
    </source>
</evidence>
<feature type="transmembrane region" description="Helical" evidence="11">
    <location>
        <begin position="584"/>
        <end position="602"/>
    </location>
</feature>
<feature type="transmembrane region" description="Helical" evidence="11">
    <location>
        <begin position="916"/>
        <end position="934"/>
    </location>
</feature>
<keyword evidence="7 11" id="KW-0472">Membrane</keyword>
<feature type="transmembrane region" description="Helical" evidence="11">
    <location>
        <begin position="1363"/>
        <end position="1385"/>
    </location>
</feature>
<feature type="transmembrane region" description="Helical" evidence="11">
    <location>
        <begin position="726"/>
        <end position="750"/>
    </location>
</feature>
<evidence type="ECO:0000256" key="9">
    <source>
        <dbReference type="ARBA" id="ARBA00024348"/>
    </source>
</evidence>
<feature type="transmembrane region" description="Helical" evidence="11">
    <location>
        <begin position="127"/>
        <end position="149"/>
    </location>
</feature>
<comment type="similarity">
    <text evidence="9">Belongs to the major facilitator superfamily. Sugar transporter (TC 2.A.1.1) family. Trehalose transporter subfamily.</text>
</comment>
<keyword evidence="6 11" id="KW-1133">Transmembrane helix</keyword>
<dbReference type="PANTHER" id="PTHR48021">
    <property type="match status" value="1"/>
</dbReference>
<keyword evidence="2" id="KW-0813">Transport</keyword>
<dbReference type="InterPro" id="IPR036259">
    <property type="entry name" value="MFS_trans_sf"/>
</dbReference>
<feature type="transmembrane region" description="Helical" evidence="11">
    <location>
        <begin position="525"/>
        <end position="544"/>
    </location>
</feature>
<feature type="transmembrane region" description="Helical" evidence="11">
    <location>
        <begin position="887"/>
        <end position="904"/>
    </location>
</feature>
<sequence length="1503" mass="164835">MEQDQIPDEEDDNVENREPNAPPREGTRSRKLPQYLAALSAAMGGFLLGTVLGWSAPAVPIIERELDPTRAQIGLIGSLATLGGALVMLPMAFILDKFGRKLVMLGLILPFIAGWFVLAFIRAIPGYYVGRFVTGLCGAGYCVAVPIYTSEIAEKDIRGRLGVFFQLLIVLGILFAYVLGYTDDILIMSLVCGLLPIVFGIIFFFMPESPLFMLMKEYPEQAKLSLQWFRGKQYDISEEMTDMKNFIDESKKKDSSIKELWNSKAARKGLLISIGLMFCQQLSGINVIIFYSVSIFKLAGSKIAPLLAAIILALIQVVSTVVSAATVDRVGRKILLIISHAVMGLCLIGLGVFFTFVGDNKKEDRESTSLGFLALVAVGIYICAFSLGSGPLPWAMLGELLAPEVKGIAGSISAFINWILAFIVSFTFPLMAAHLGANTTFWIYAGLCFLGTVFIVFFVIETKVNLGGLALGMVMGWSAPAIELIKKDIDIAENEISWIGSVTMLGGASVMFPMAFLLDRLGRKATMLALVLPFVAGWLTLTFFRLVPTYIAGRFITGVCGCAFSVTAPVYVAEIAQTEIRGRLGTFFQLMMVIGILLVYTIGYTGDLMVLSLLCACAPASFAVVFFFMPETPEFLLTKGRPEQARASLQWLRGRQYDIEPEWSDLEELVENSERKDTSIKEVWRSRPARKGLLTSVGLMFCQQLSGMNIVIVYAVTIFSMADTDINANICAIILGLIQVASTMAAAVTVDLLGRRFLLIVSHATMGVCLLLVGVYFTVKENNKDSGESIWWLPLVAIGIYILAFSFGSGPLPWVMLGELLAPEVKGVAGSISACTNWTLAFLVTLTFPYMMRDLGPNITFWIYSVLCFMSAGFIMFFVVLLYVARFISGVAVGAVTVVISLYNCEVAEDRVRGTVGAYLQLMITVGILWAYVLGAFLDYYWLSLVSCAVPVIFFLSFLFMPESPLFLITRGRDEDAERSLKWLRGDHDVRPEMDRLRQLLSRSSSGTVGKMSWRGPTGRAVVITIGLMVFQQLSGINAVIFYSERIFEDAGSTVSPSLSTIIVGVVQVLATYSSSVLVDRTGRRVLLLLSDTAMAVCLLVLSVYFFIRERHPDHVAFISWLPLASVVVYIVLFSVGFGPLPWFMIAEIVPTEVKGVVSAVAVCVNWALVFAVTKAFGPMVEQLGAPVTFILFCAVCSVGTAFVALFVLSAILLFFIPESPVHLLLKNKTKEAEDALRWLRSKKRDTNYDPNQEIHSLQRLVDKTKVDLQSRSITSLNPTSLAGMFTMKNFTGPTAKSFYIILSLLVLRQLGGINALTFYTVDIFREAGSSMSPYVSTAVLGLVEFLMTLATFAFVDRLGRRTLLLLSSILMGACLTGISLHGYLKVFGYDVTLVEWLPLVLLALYLSAFSVGFGPIPWFMMAELIPTESKGWVTGVVVTVNWLALFLVTQLFPGMVVSIGSAGTFLVYGVLNILAAVFVFTCVPETRGKTIETIQVELGGKF</sequence>
<protein>
    <recommendedName>
        <fullName evidence="12">Major facilitator superfamily (MFS) profile domain-containing protein</fullName>
    </recommendedName>
</protein>
<feature type="transmembrane region" description="Helical" evidence="11">
    <location>
        <begin position="1021"/>
        <end position="1043"/>
    </location>
</feature>
<dbReference type="InterPro" id="IPR050549">
    <property type="entry name" value="MFS_Trehalose_Transporter"/>
</dbReference>
<feature type="transmembrane region" description="Helical" evidence="11">
    <location>
        <begin position="757"/>
        <end position="777"/>
    </location>
</feature>
<feature type="transmembrane region" description="Helical" evidence="11">
    <location>
        <begin position="608"/>
        <end position="629"/>
    </location>
</feature>
<feature type="transmembrane region" description="Helical" evidence="11">
    <location>
        <begin position="940"/>
        <end position="961"/>
    </location>
</feature>
<evidence type="ECO:0000256" key="1">
    <source>
        <dbReference type="ARBA" id="ARBA00004651"/>
    </source>
</evidence>
<dbReference type="NCBIfam" id="TIGR00879">
    <property type="entry name" value="SP"/>
    <property type="match status" value="2"/>
</dbReference>
<feature type="transmembrane region" description="Helical" evidence="11">
    <location>
        <begin position="161"/>
        <end position="179"/>
    </location>
</feature>
<organism evidence="13">
    <name type="scientific">Timema monikensis</name>
    <dbReference type="NCBI Taxonomy" id="170555"/>
    <lineage>
        <taxon>Eukaryota</taxon>
        <taxon>Metazoa</taxon>
        <taxon>Ecdysozoa</taxon>
        <taxon>Arthropoda</taxon>
        <taxon>Hexapoda</taxon>
        <taxon>Insecta</taxon>
        <taxon>Pterygota</taxon>
        <taxon>Neoptera</taxon>
        <taxon>Polyneoptera</taxon>
        <taxon>Phasmatodea</taxon>
        <taxon>Timematodea</taxon>
        <taxon>Timematoidea</taxon>
        <taxon>Timematidae</taxon>
        <taxon>Timema</taxon>
    </lineage>
</organism>
<dbReference type="Gene3D" id="1.20.1250.20">
    <property type="entry name" value="MFS general substrate transporter like domains"/>
    <property type="match status" value="4"/>
</dbReference>
<feature type="transmembrane region" description="Helical" evidence="11">
    <location>
        <begin position="35"/>
        <end position="55"/>
    </location>
</feature>
<dbReference type="GO" id="GO:0005886">
    <property type="term" value="C:plasma membrane"/>
    <property type="evidence" value="ECO:0007669"/>
    <property type="project" value="UniProtKB-SubCell"/>
</dbReference>
<feature type="transmembrane region" description="Helical" evidence="11">
    <location>
        <begin position="1433"/>
        <end position="1454"/>
    </location>
</feature>
<keyword evidence="5 11" id="KW-0812">Transmembrane</keyword>
<proteinExistence type="inferred from homology"/>
<accession>A0A7R9E829</accession>
<dbReference type="PRINTS" id="PR00171">
    <property type="entry name" value="SUGRTRNSPORT"/>
</dbReference>
<dbReference type="Pfam" id="PF00083">
    <property type="entry name" value="Sugar_tr"/>
    <property type="match status" value="3"/>
</dbReference>
<feature type="transmembrane region" description="Helical" evidence="11">
    <location>
        <begin position="1298"/>
        <end position="1322"/>
    </location>
</feature>
<evidence type="ECO:0000256" key="10">
    <source>
        <dbReference type="SAM" id="MobiDB-lite"/>
    </source>
</evidence>
<dbReference type="CDD" id="cd17358">
    <property type="entry name" value="MFS_GLUT6_8_Class3_like"/>
    <property type="match status" value="2"/>
</dbReference>
<dbReference type="GO" id="GO:0051119">
    <property type="term" value="F:sugar transmembrane transporter activity"/>
    <property type="evidence" value="ECO:0007669"/>
    <property type="project" value="InterPro"/>
</dbReference>
<dbReference type="InterPro" id="IPR003663">
    <property type="entry name" value="Sugar/inositol_transpt"/>
</dbReference>
<dbReference type="FunFam" id="1.20.1250.20:FF:000218">
    <property type="entry name" value="facilitated trehalose transporter Tret1"/>
    <property type="match status" value="1"/>
</dbReference>
<feature type="transmembrane region" description="Helical" evidence="11">
    <location>
        <begin position="370"/>
        <end position="394"/>
    </location>
</feature>
<comment type="subcellular location">
    <subcellularLocation>
        <location evidence="1">Cell membrane</location>
        <topology evidence="1">Multi-pass membrane protein</topology>
    </subcellularLocation>
</comment>
<feature type="transmembrane region" description="Helical" evidence="11">
    <location>
        <begin position="75"/>
        <end position="95"/>
    </location>
</feature>
<name>A0A7R9E829_9NEOP</name>
<dbReference type="InterPro" id="IPR044775">
    <property type="entry name" value="MFS_ERD6/Tret1-like"/>
</dbReference>
<feature type="domain" description="Major facilitator superfamily (MFS) profile" evidence="12">
    <location>
        <begin position="456"/>
        <end position="883"/>
    </location>
</feature>
<evidence type="ECO:0000256" key="2">
    <source>
        <dbReference type="ARBA" id="ARBA00022448"/>
    </source>
</evidence>
<dbReference type="InterPro" id="IPR005828">
    <property type="entry name" value="MFS_sugar_transport-like"/>
</dbReference>
<feature type="compositionally biased region" description="Acidic residues" evidence="10">
    <location>
        <begin position="1"/>
        <end position="13"/>
    </location>
</feature>
<feature type="domain" description="Major facilitator superfamily (MFS) profile" evidence="12">
    <location>
        <begin position="1022"/>
        <end position="1488"/>
    </location>
</feature>
<dbReference type="EMBL" id="OB793867">
    <property type="protein sequence ID" value="CAD7428804.1"/>
    <property type="molecule type" value="Genomic_DNA"/>
</dbReference>
<reference evidence="13" key="1">
    <citation type="submission" date="2020-11" db="EMBL/GenBank/DDBJ databases">
        <authorList>
            <person name="Tran Van P."/>
        </authorList>
    </citation>
    <scope>NUCLEOTIDE SEQUENCE</scope>
</reference>
<feature type="transmembrane region" description="Helical" evidence="11">
    <location>
        <begin position="303"/>
        <end position="327"/>
    </location>
</feature>
<feature type="transmembrane region" description="Helical" evidence="11">
    <location>
        <begin position="1397"/>
        <end position="1421"/>
    </location>
</feature>
<feature type="transmembrane region" description="Helical" evidence="11">
    <location>
        <begin position="1156"/>
        <end position="1178"/>
    </location>
</feature>
<feature type="region of interest" description="Disordered" evidence="10">
    <location>
        <begin position="1"/>
        <end position="29"/>
    </location>
</feature>
<feature type="transmembrane region" description="Helical" evidence="11">
    <location>
        <begin position="185"/>
        <end position="206"/>
    </location>
</feature>
<feature type="transmembrane region" description="Helical" evidence="11">
    <location>
        <begin position="550"/>
        <end position="572"/>
    </location>
</feature>
<feature type="domain" description="Major facilitator superfamily (MFS) profile" evidence="12">
    <location>
        <begin position="37"/>
        <end position="463"/>
    </location>
</feature>
<feature type="transmembrane region" description="Helical" evidence="11">
    <location>
        <begin position="1120"/>
        <end position="1144"/>
    </location>
</feature>
<feature type="transmembrane region" description="Helical" evidence="11">
    <location>
        <begin position="415"/>
        <end position="435"/>
    </location>
</feature>